<sequence length="506" mass="58501">MVLEVRHVAFQGVLWKDLEEARDVNEHSELLTDLRLDVLIEGITKNKPEVKPLFLKPLTEPSNIEYRQMVFRDLENPQTFDAIKAFYEKMKRVFAYLKDLDELSYPFQKERRLLDASEIYVKAVCELANALNWLSVSSVALKSFKEYLLRYTKSESFTNLERDVSHLLEKLKDVNFSITIKDSKIIVRRCKSQKDYSEEIEEAFSKFRKESVQYQSKPPYYGTSHVEAYVLELVAKFYPEVFKSLLDFYRVHKDFVDSEISRFYKDIQFYFSYLEFILPLKSNGLPFCLPRFTNEKAKVYAKDSFDLELASRLKNKVVLNDFAFSDGTIIVVTGPNSGGKTTFARMIAQIHYLATLGLPVPGSEATLFLVDKIFTHFERSENLENQRGKLEDELYRIKRILDQATENSLIVINELFGSATLGDALFLATDVVKRIRKLGCLCVYVTFLDELTTLEGTISYVASVDPRDPAIRTFKIEKRAADGLAYAFALAKKHKLTTEEILRRVN</sequence>
<dbReference type="PANTHER" id="PTHR11361:SF34">
    <property type="entry name" value="DNA MISMATCH REPAIR PROTEIN MSH1, MITOCHONDRIAL"/>
    <property type="match status" value="1"/>
</dbReference>
<evidence type="ECO:0000313" key="7">
    <source>
        <dbReference type="Proteomes" id="UP000240880"/>
    </source>
</evidence>
<dbReference type="GO" id="GO:0005829">
    <property type="term" value="C:cytosol"/>
    <property type="evidence" value="ECO:0007669"/>
    <property type="project" value="TreeGrafter"/>
</dbReference>
<keyword evidence="2" id="KW-0067">ATP-binding</keyword>
<dbReference type="SMART" id="SM00534">
    <property type="entry name" value="MUTSac"/>
    <property type="match status" value="1"/>
</dbReference>
<dbReference type="Gene3D" id="3.40.50.300">
    <property type="entry name" value="P-loop containing nucleotide triphosphate hydrolases"/>
    <property type="match status" value="1"/>
</dbReference>
<evidence type="ECO:0000256" key="3">
    <source>
        <dbReference type="ARBA" id="ARBA00023125"/>
    </source>
</evidence>
<evidence type="ECO:0000256" key="4">
    <source>
        <dbReference type="SAM" id="Coils"/>
    </source>
</evidence>
<reference evidence="6 7" key="1">
    <citation type="submission" date="2017-04" db="EMBL/GenBank/DDBJ databases">
        <title>Novel microbial lineages endemic to geothermal iron-oxide mats fill important gaps in the evolutionary history of Archaea.</title>
        <authorList>
            <person name="Jay Z.J."/>
            <person name="Beam J.P."/>
            <person name="Dlakic M."/>
            <person name="Rusch D.B."/>
            <person name="Kozubal M.A."/>
            <person name="Inskeep W.P."/>
        </authorList>
    </citation>
    <scope>NUCLEOTIDE SEQUENCE [LARGE SCALE GENOMIC DNA]</scope>
    <source>
        <strain evidence="6">OSP_D</strain>
    </source>
</reference>
<keyword evidence="1" id="KW-0547">Nucleotide-binding</keyword>
<comment type="caution">
    <text evidence="6">The sequence shown here is derived from an EMBL/GenBank/DDBJ whole genome shotgun (WGS) entry which is preliminary data.</text>
</comment>
<dbReference type="Pfam" id="PF00488">
    <property type="entry name" value="MutS_V"/>
    <property type="match status" value="1"/>
</dbReference>
<evidence type="ECO:0000313" key="6">
    <source>
        <dbReference type="EMBL" id="PSN83045.1"/>
    </source>
</evidence>
<dbReference type="SUPFAM" id="SSF52540">
    <property type="entry name" value="P-loop containing nucleoside triphosphate hydrolases"/>
    <property type="match status" value="1"/>
</dbReference>
<dbReference type="PANTHER" id="PTHR11361">
    <property type="entry name" value="DNA MISMATCH REPAIR PROTEIN MUTS FAMILY MEMBER"/>
    <property type="match status" value="1"/>
</dbReference>
<dbReference type="InterPro" id="IPR000432">
    <property type="entry name" value="DNA_mismatch_repair_MutS_C"/>
</dbReference>
<gene>
    <name evidence="6" type="ORF">B9Q01_06100</name>
</gene>
<dbReference type="AlphaFoldDB" id="A0A2R6A9Q2"/>
<dbReference type="GO" id="GO:0140664">
    <property type="term" value="F:ATP-dependent DNA damage sensor activity"/>
    <property type="evidence" value="ECO:0007669"/>
    <property type="project" value="InterPro"/>
</dbReference>
<protein>
    <recommendedName>
        <fullName evidence="5">DNA mismatch repair proteins mutS family domain-containing protein</fullName>
    </recommendedName>
</protein>
<keyword evidence="3" id="KW-0238">DNA-binding</keyword>
<organism evidence="6 7">
    <name type="scientific">Candidatus Marsarchaeota G1 archaeon OSP_D</name>
    <dbReference type="NCBI Taxonomy" id="1978155"/>
    <lineage>
        <taxon>Archaea</taxon>
        <taxon>Candidatus Marsarchaeota</taxon>
        <taxon>Candidatus Marsarchaeota group 1</taxon>
    </lineage>
</organism>
<dbReference type="GO" id="GO:0005524">
    <property type="term" value="F:ATP binding"/>
    <property type="evidence" value="ECO:0007669"/>
    <property type="project" value="UniProtKB-KW"/>
</dbReference>
<accession>A0A2R6A9Q2</accession>
<proteinExistence type="predicted"/>
<keyword evidence="4" id="KW-0175">Coiled coil</keyword>
<evidence type="ECO:0000256" key="1">
    <source>
        <dbReference type="ARBA" id="ARBA00022741"/>
    </source>
</evidence>
<evidence type="ECO:0000259" key="5">
    <source>
        <dbReference type="SMART" id="SM00534"/>
    </source>
</evidence>
<feature type="coiled-coil region" evidence="4">
    <location>
        <begin position="380"/>
        <end position="407"/>
    </location>
</feature>
<dbReference type="GO" id="GO:0006298">
    <property type="term" value="P:mismatch repair"/>
    <property type="evidence" value="ECO:0007669"/>
    <property type="project" value="InterPro"/>
</dbReference>
<dbReference type="EMBL" id="NEXC01000039">
    <property type="protein sequence ID" value="PSN83045.1"/>
    <property type="molecule type" value="Genomic_DNA"/>
</dbReference>
<feature type="domain" description="DNA mismatch repair proteins mutS family" evidence="5">
    <location>
        <begin position="327"/>
        <end position="497"/>
    </location>
</feature>
<name>A0A2R6A9Q2_9ARCH</name>
<dbReference type="GO" id="GO:0030983">
    <property type="term" value="F:mismatched DNA binding"/>
    <property type="evidence" value="ECO:0007669"/>
    <property type="project" value="InterPro"/>
</dbReference>
<dbReference type="InterPro" id="IPR045076">
    <property type="entry name" value="MutS"/>
</dbReference>
<dbReference type="Proteomes" id="UP000240880">
    <property type="component" value="Unassembled WGS sequence"/>
</dbReference>
<dbReference type="InterPro" id="IPR027417">
    <property type="entry name" value="P-loop_NTPase"/>
</dbReference>
<evidence type="ECO:0000256" key="2">
    <source>
        <dbReference type="ARBA" id="ARBA00022840"/>
    </source>
</evidence>